<feature type="transmembrane region" description="Helical" evidence="1">
    <location>
        <begin position="236"/>
        <end position="257"/>
    </location>
</feature>
<evidence type="ECO:0000313" key="3">
    <source>
        <dbReference type="Proteomes" id="UP001241603"/>
    </source>
</evidence>
<feature type="transmembrane region" description="Helical" evidence="1">
    <location>
        <begin position="119"/>
        <end position="138"/>
    </location>
</feature>
<accession>A0ABU0H797</accession>
<feature type="transmembrane region" description="Helical" evidence="1">
    <location>
        <begin position="145"/>
        <end position="166"/>
    </location>
</feature>
<reference evidence="2 3" key="1">
    <citation type="submission" date="2023-07" db="EMBL/GenBank/DDBJ databases">
        <title>Genomic Encyclopedia of Type Strains, Phase IV (KMG-IV): sequencing the most valuable type-strain genomes for metagenomic binning, comparative biology and taxonomic classification.</title>
        <authorList>
            <person name="Goeker M."/>
        </authorList>
    </citation>
    <scope>NUCLEOTIDE SEQUENCE [LARGE SCALE GENOMIC DNA]</scope>
    <source>
        <strain evidence="2 3">B6-8</strain>
    </source>
</reference>
<keyword evidence="1" id="KW-0472">Membrane</keyword>
<feature type="transmembrane region" description="Helical" evidence="1">
    <location>
        <begin position="26"/>
        <end position="53"/>
    </location>
</feature>
<keyword evidence="3" id="KW-1185">Reference proteome</keyword>
<proteinExistence type="predicted"/>
<keyword evidence="1" id="KW-0812">Transmembrane</keyword>
<evidence type="ECO:0008006" key="4">
    <source>
        <dbReference type="Google" id="ProtNLM"/>
    </source>
</evidence>
<evidence type="ECO:0000313" key="2">
    <source>
        <dbReference type="EMBL" id="MDQ0438168.1"/>
    </source>
</evidence>
<evidence type="ECO:0000256" key="1">
    <source>
        <dbReference type="SAM" id="Phobius"/>
    </source>
</evidence>
<dbReference type="Pfam" id="PF11168">
    <property type="entry name" value="DUF2955"/>
    <property type="match status" value="1"/>
</dbReference>
<feature type="transmembrane region" description="Helical" evidence="1">
    <location>
        <begin position="95"/>
        <end position="113"/>
    </location>
</feature>
<feature type="transmembrane region" description="Helical" evidence="1">
    <location>
        <begin position="320"/>
        <end position="338"/>
    </location>
</feature>
<keyword evidence="1" id="KW-1133">Transmembrane helix</keyword>
<dbReference type="InterPro" id="IPR022604">
    <property type="entry name" value="DUF2955"/>
</dbReference>
<dbReference type="EMBL" id="JAUSVO010000003">
    <property type="protein sequence ID" value="MDQ0438168.1"/>
    <property type="molecule type" value="Genomic_DNA"/>
</dbReference>
<name>A0ABU0H797_9HYPH</name>
<dbReference type="Proteomes" id="UP001241603">
    <property type="component" value="Unassembled WGS sequence"/>
</dbReference>
<feature type="transmembrane region" description="Helical" evidence="1">
    <location>
        <begin position="289"/>
        <end position="308"/>
    </location>
</feature>
<feature type="transmembrane region" description="Helical" evidence="1">
    <location>
        <begin position="196"/>
        <end position="224"/>
    </location>
</feature>
<gene>
    <name evidence="2" type="ORF">QO014_002560</name>
</gene>
<dbReference type="RefSeq" id="WP_266349074.1">
    <property type="nucleotide sequence ID" value="NZ_JAPKNG010000003.1"/>
</dbReference>
<feature type="transmembrane region" description="Helical" evidence="1">
    <location>
        <begin position="263"/>
        <end position="282"/>
    </location>
</feature>
<feature type="transmembrane region" description="Helical" evidence="1">
    <location>
        <begin position="65"/>
        <end position="88"/>
    </location>
</feature>
<organism evidence="2 3">
    <name type="scientific">Kaistia dalseonensis</name>
    <dbReference type="NCBI Taxonomy" id="410840"/>
    <lineage>
        <taxon>Bacteria</taxon>
        <taxon>Pseudomonadati</taxon>
        <taxon>Pseudomonadota</taxon>
        <taxon>Alphaproteobacteria</taxon>
        <taxon>Hyphomicrobiales</taxon>
        <taxon>Kaistiaceae</taxon>
        <taxon>Kaistia</taxon>
    </lineage>
</organism>
<comment type="caution">
    <text evidence="2">The sequence shown here is derived from an EMBL/GenBank/DDBJ whole genome shotgun (WGS) entry which is preliminary data.</text>
</comment>
<protein>
    <recommendedName>
        <fullName evidence="4">DUF2955 domain-containing protein</fullName>
    </recommendedName>
</protein>
<sequence length="353" mass="37045">MQPDATLPDPRARTQLIRARHLGLRLAFVVSVGFTVSVLLGSPLAFLAPMLALQFITASPKPPTLAATITMAGIVVFLGETLTIAMALLGDRPAVLLVMIGLLYFLCFMTQALGKALPIVGLVLTISTVTLVLGMANIDLGESIVLTLAKSILMGVVLVWFAHAFFPEPDGANAKPAQPVHVLTAPGLRALANTAILLGAVLICFVGRNFSTAIVVPLTVISLIGQADIVTNQRAFTGLLVVNMIGGIVASIAFTILSMRPELVFLFPILLIVSLFFGGRAADPKSGRIFAGALGIFLILFGLGVSPIPTTATESFVTRIGLVLFAILYTITGIGLLWRAEPLAKPEAPAMTG</sequence>